<evidence type="ECO:0000256" key="11">
    <source>
        <dbReference type="PROSITE-ProRule" id="PRU00560"/>
    </source>
</evidence>
<evidence type="ECO:0000256" key="9">
    <source>
        <dbReference type="ARBA" id="ARBA00034808"/>
    </source>
</evidence>
<keyword evidence="4 11" id="KW-0347">Helicase</keyword>
<dbReference type="RefSeq" id="WP_037327541.1">
    <property type="nucleotide sequence ID" value="NZ_JRMW01000033.1"/>
</dbReference>
<organism evidence="14 15">
    <name type="scientific">Anaerococcus lactolyticus S7-1-13</name>
    <dbReference type="NCBI Taxonomy" id="1284686"/>
    <lineage>
        <taxon>Bacteria</taxon>
        <taxon>Bacillati</taxon>
        <taxon>Bacillota</taxon>
        <taxon>Tissierellia</taxon>
        <taxon>Tissierellales</taxon>
        <taxon>Peptoniphilaceae</taxon>
        <taxon>Anaerococcus</taxon>
    </lineage>
</organism>
<dbReference type="EMBL" id="JRMW01000033">
    <property type="protein sequence ID" value="KGF04128.1"/>
    <property type="molecule type" value="Genomic_DNA"/>
</dbReference>
<dbReference type="GO" id="GO:0000725">
    <property type="term" value="P:recombinational repair"/>
    <property type="evidence" value="ECO:0007669"/>
    <property type="project" value="TreeGrafter"/>
</dbReference>
<dbReference type="SUPFAM" id="SSF52540">
    <property type="entry name" value="P-loop containing nucleoside triphosphate hydrolases"/>
    <property type="match status" value="1"/>
</dbReference>
<protein>
    <recommendedName>
        <fullName evidence="9">DNA 3'-5' helicase</fullName>
        <ecNumber evidence="9">5.6.2.4</ecNumber>
    </recommendedName>
</protein>
<evidence type="ECO:0000313" key="15">
    <source>
        <dbReference type="Proteomes" id="UP000029579"/>
    </source>
</evidence>
<reference evidence="14 15" key="1">
    <citation type="submission" date="2014-07" db="EMBL/GenBank/DDBJ databases">
        <authorList>
            <person name="McCorrison J."/>
            <person name="Sanka R."/>
            <person name="Torralba M."/>
            <person name="Gillis M."/>
            <person name="Haft D.H."/>
            <person name="Methe B."/>
            <person name="Sutton G."/>
            <person name="Nelson K.E."/>
        </authorList>
    </citation>
    <scope>NUCLEOTIDE SEQUENCE [LARGE SCALE GENOMIC DNA]</scope>
    <source>
        <strain evidence="14 15">S7-1-13</strain>
    </source>
</reference>
<feature type="binding site" evidence="11">
    <location>
        <begin position="25"/>
        <end position="32"/>
    </location>
    <ligand>
        <name>ATP</name>
        <dbReference type="ChEBI" id="CHEBI:30616"/>
    </ligand>
</feature>
<dbReference type="GO" id="GO:0016887">
    <property type="term" value="F:ATP hydrolysis activity"/>
    <property type="evidence" value="ECO:0007669"/>
    <property type="project" value="RHEA"/>
</dbReference>
<proteinExistence type="inferred from homology"/>
<evidence type="ECO:0000256" key="5">
    <source>
        <dbReference type="ARBA" id="ARBA00022840"/>
    </source>
</evidence>
<dbReference type="Proteomes" id="UP000029579">
    <property type="component" value="Unassembled WGS sequence"/>
</dbReference>
<feature type="domain" description="UvrD-like helicase C-terminal" evidence="13">
    <location>
        <begin position="284"/>
        <end position="558"/>
    </location>
</feature>
<evidence type="ECO:0000256" key="10">
    <source>
        <dbReference type="ARBA" id="ARBA00048988"/>
    </source>
</evidence>
<evidence type="ECO:0000256" key="6">
    <source>
        <dbReference type="ARBA" id="ARBA00023125"/>
    </source>
</evidence>
<name>A0A095X2M7_9FIRM</name>
<dbReference type="CDD" id="cd18807">
    <property type="entry name" value="SF1_C_UvrD"/>
    <property type="match status" value="1"/>
</dbReference>
<keyword evidence="5 11" id="KW-0067">ATP-binding</keyword>
<dbReference type="InterPro" id="IPR027417">
    <property type="entry name" value="P-loop_NTPase"/>
</dbReference>
<dbReference type="AlphaFoldDB" id="A0A095X2M7"/>
<dbReference type="InterPro" id="IPR000212">
    <property type="entry name" value="DNA_helicase_UvrD/REP"/>
</dbReference>
<evidence type="ECO:0000256" key="7">
    <source>
        <dbReference type="ARBA" id="ARBA00023235"/>
    </source>
</evidence>
<dbReference type="GO" id="GO:0043138">
    <property type="term" value="F:3'-5' DNA helicase activity"/>
    <property type="evidence" value="ECO:0007669"/>
    <property type="project" value="UniProtKB-EC"/>
</dbReference>
<keyword evidence="2 11" id="KW-0547">Nucleotide-binding</keyword>
<dbReference type="Pfam" id="PF13361">
    <property type="entry name" value="UvrD_C"/>
    <property type="match status" value="1"/>
</dbReference>
<dbReference type="Gene3D" id="1.10.10.160">
    <property type="match status" value="1"/>
</dbReference>
<dbReference type="FunFam" id="1.10.486.10:FF:000003">
    <property type="entry name" value="ATP-dependent DNA helicase"/>
    <property type="match status" value="1"/>
</dbReference>
<sequence>MNLDRLNDRQKEAVLHKDGPLLVLAGAGSGKTSVLTSSIAYKIKEESVDPRNILAITFTNKAANEMKERVSSLLDMDVAYLWIGTFHSICARILRMNIEKIGYSNNFTIYDTQDQRTLIRDIIKDLGYKDDINPRLAQSIISNAKNKSISPEDFLKMNFYMQNADEIAEIFKKYEKKKYEYNALDFDDLIEKVLELFVKDSETLRYYQNKFDYIFVDEFQDTNNSQYELIRFIAGKKQNVAAVGDADQSIYSFRGADIRNILSFEKDFKNTKIIKLEQNYRSTSKILDTANVLIANNLERKEKNLWTENGDGADVLYKETSIESDESKFVIDTIKNLLADGYKESDMVILYRTNAQSRPFEEALLKNLIAYKVVGGLKFYDRKEIKDLIAYLNILVNSKDDVSLKRIINEPKRGIGDKSIDQIEKIAISHGISMLDLITDDNFSILMTDRLKNLTDKFYKPLEEIFINVDKYKIVDLINEVLEKTGYLRSLEKSLLVEDRARVDNINEFISSAADYQEANPEDNLRDYLENLSLLSDIDKTEENNESISLMTMHQAKGLEFPVVFIVGLDEGLFPSKRSLDEGNLEEERRLFYVGITRAEEKLFLTSAQMRRNYGKVTYYKPSRFIDEIKDLIKKETSREYIDYKSKSYEQAMNEDYMREKTRQSVLDLKIKAFKKDDSTYQVGDTIEHSKWGRGMVVQVKESPEGNELVIAFDKKGLKKLNQAYAPIKKV</sequence>
<evidence type="ECO:0000313" key="14">
    <source>
        <dbReference type="EMBL" id="KGF04128.1"/>
    </source>
</evidence>
<keyword evidence="3 11" id="KW-0378">Hydrolase</keyword>
<dbReference type="Pfam" id="PF00580">
    <property type="entry name" value="UvrD-helicase"/>
    <property type="match status" value="1"/>
</dbReference>
<dbReference type="GO" id="GO:0003677">
    <property type="term" value="F:DNA binding"/>
    <property type="evidence" value="ECO:0007669"/>
    <property type="project" value="UniProtKB-KW"/>
</dbReference>
<comment type="similarity">
    <text evidence="1">Belongs to the helicase family. UvrD subfamily.</text>
</comment>
<dbReference type="PROSITE" id="PS51198">
    <property type="entry name" value="UVRD_HELICASE_ATP_BIND"/>
    <property type="match status" value="1"/>
</dbReference>
<evidence type="ECO:0000256" key="2">
    <source>
        <dbReference type="ARBA" id="ARBA00022741"/>
    </source>
</evidence>
<dbReference type="InterPro" id="IPR014016">
    <property type="entry name" value="UvrD-like_ATP-bd"/>
</dbReference>
<dbReference type="OrthoDB" id="9810135at2"/>
<feature type="domain" description="UvrD-like helicase ATP-binding" evidence="12">
    <location>
        <begin position="4"/>
        <end position="283"/>
    </location>
</feature>
<comment type="catalytic activity">
    <reaction evidence="8">
        <text>Couples ATP hydrolysis with the unwinding of duplex DNA by translocating in the 3'-5' direction.</text>
        <dbReference type="EC" id="5.6.2.4"/>
    </reaction>
</comment>
<dbReference type="Gene3D" id="1.10.486.10">
    <property type="entry name" value="PCRA, domain 4"/>
    <property type="match status" value="1"/>
</dbReference>
<keyword evidence="6" id="KW-0238">DNA-binding</keyword>
<evidence type="ECO:0000256" key="8">
    <source>
        <dbReference type="ARBA" id="ARBA00034617"/>
    </source>
</evidence>
<dbReference type="GO" id="GO:0033202">
    <property type="term" value="C:DNA helicase complex"/>
    <property type="evidence" value="ECO:0007669"/>
    <property type="project" value="TreeGrafter"/>
</dbReference>
<evidence type="ECO:0000256" key="1">
    <source>
        <dbReference type="ARBA" id="ARBA00009922"/>
    </source>
</evidence>
<dbReference type="PANTHER" id="PTHR11070:SF2">
    <property type="entry name" value="ATP-DEPENDENT DNA HELICASE SRS2"/>
    <property type="match status" value="1"/>
</dbReference>
<evidence type="ECO:0000256" key="4">
    <source>
        <dbReference type="ARBA" id="ARBA00022806"/>
    </source>
</evidence>
<dbReference type="GO" id="GO:0005829">
    <property type="term" value="C:cytosol"/>
    <property type="evidence" value="ECO:0007669"/>
    <property type="project" value="TreeGrafter"/>
</dbReference>
<gene>
    <name evidence="14" type="ORF">HMPREF1630_04880</name>
</gene>
<dbReference type="PANTHER" id="PTHR11070">
    <property type="entry name" value="UVRD / RECB / PCRA DNA HELICASE FAMILY MEMBER"/>
    <property type="match status" value="1"/>
</dbReference>
<dbReference type="Pfam" id="PF21196">
    <property type="entry name" value="PcrA_UvrD_tudor"/>
    <property type="match status" value="1"/>
</dbReference>
<dbReference type="EC" id="5.6.2.4" evidence="9"/>
<dbReference type="InterPro" id="IPR013986">
    <property type="entry name" value="DExx_box_DNA_helicase_dom_sf"/>
</dbReference>
<accession>A0A095X2M7</accession>
<dbReference type="eggNOG" id="COG0210">
    <property type="taxonomic scope" value="Bacteria"/>
</dbReference>
<comment type="caution">
    <text evidence="14">The sequence shown here is derived from an EMBL/GenBank/DDBJ whole genome shotgun (WGS) entry which is preliminary data.</text>
</comment>
<evidence type="ECO:0000256" key="3">
    <source>
        <dbReference type="ARBA" id="ARBA00022801"/>
    </source>
</evidence>
<evidence type="ECO:0000259" key="13">
    <source>
        <dbReference type="PROSITE" id="PS51217"/>
    </source>
</evidence>
<dbReference type="InterPro" id="IPR014017">
    <property type="entry name" value="DNA_helicase_UvrD-like_C"/>
</dbReference>
<comment type="catalytic activity">
    <reaction evidence="10">
        <text>ATP + H2O = ADP + phosphate + H(+)</text>
        <dbReference type="Rhea" id="RHEA:13065"/>
        <dbReference type="ChEBI" id="CHEBI:15377"/>
        <dbReference type="ChEBI" id="CHEBI:15378"/>
        <dbReference type="ChEBI" id="CHEBI:30616"/>
        <dbReference type="ChEBI" id="CHEBI:43474"/>
        <dbReference type="ChEBI" id="CHEBI:456216"/>
        <dbReference type="EC" id="5.6.2.4"/>
    </reaction>
</comment>
<keyword evidence="7" id="KW-0413">Isomerase</keyword>
<dbReference type="CDD" id="cd17932">
    <property type="entry name" value="DEXQc_UvrD"/>
    <property type="match status" value="1"/>
</dbReference>
<evidence type="ECO:0000259" key="12">
    <source>
        <dbReference type="PROSITE" id="PS51198"/>
    </source>
</evidence>
<dbReference type="PROSITE" id="PS51217">
    <property type="entry name" value="UVRD_HELICASE_CTER"/>
    <property type="match status" value="1"/>
</dbReference>
<dbReference type="GO" id="GO:0005524">
    <property type="term" value="F:ATP binding"/>
    <property type="evidence" value="ECO:0007669"/>
    <property type="project" value="UniProtKB-UniRule"/>
</dbReference>
<dbReference type="Gene3D" id="3.40.50.300">
    <property type="entry name" value="P-loop containing nucleotide triphosphate hydrolases"/>
    <property type="match status" value="2"/>
</dbReference>